<dbReference type="AlphaFoldDB" id="A0A8S3W556"/>
<sequence>MDENQISEEEAMNSILIEINEQETQICLPEKSAQCQAMIYDEVRPISSKRRREEDEEKRWITVSRNEKRVGQKVDVYINCFEKLPKQLALAKLLKTNNIKHISRVKYVNAYKVFVQFECAESADELMNCKPFKELGWRFQKPLEVAFSYGVIKDIELEMTENEMLEVISSDCELIGVKRLKCRKTDGKGWEDSESIRLQFKGSSLSASVYIYGMKINVDPYVFPVTQCSRRWRFGHSLRVCPSKKIVCRKCGNGHANCEITTFRCIYCIMTHMSLDRSCPIFIKEKRLRSLMAEFNCSYKKALQIYIPPEPQPVQVEQETAILKTAQRYLNPNTPLYNNMPEPIPVFSISQNEDGVMSYANVTRSVPRLRSEITSNTKSIPLTSQSGAMEVSQTLQEKTISTKRNRKKKQNQNEVFENDISTESEEVINNNDDDMKTTRVKLVNGIVQESSPDISIASSDLALQLDWKVTNESLSSDHLIVKINLSHHNSHHQFLKKRNYKKANWDGYSSYLEYKFSSFAFINNDPQKNYDLFLNMVNEAADAHIPFYRTSQDPSQHFSPKVYWNTNLPKSVAERRLALALFRKNPTHQELRCVANLDKLKDKIRISQLLIRMATRKSFSNFCSSIDESITVHGMWQKIEVVKRLWVF</sequence>
<evidence type="ECO:0000313" key="1">
    <source>
        <dbReference type="EMBL" id="CAG4940892.1"/>
    </source>
</evidence>
<comment type="caution">
    <text evidence="1">The sequence shown here is derived from an EMBL/GenBank/DDBJ whole genome shotgun (WGS) entry which is preliminary data.</text>
</comment>
<keyword evidence="2" id="KW-1185">Reference proteome</keyword>
<name>A0A8S3W556_PARAO</name>
<gene>
    <name evidence="1" type="ORF">PAPOLLO_LOCUS2107</name>
</gene>
<accession>A0A8S3W556</accession>
<evidence type="ECO:0000313" key="2">
    <source>
        <dbReference type="Proteomes" id="UP000691718"/>
    </source>
</evidence>
<dbReference type="EMBL" id="CAJQZP010000150">
    <property type="protein sequence ID" value="CAG4940892.1"/>
    <property type="molecule type" value="Genomic_DNA"/>
</dbReference>
<proteinExistence type="predicted"/>
<dbReference type="OrthoDB" id="3039988at2759"/>
<dbReference type="Proteomes" id="UP000691718">
    <property type="component" value="Unassembled WGS sequence"/>
</dbReference>
<protein>
    <submittedName>
        <fullName evidence="1">(apollo) hypothetical protein</fullName>
    </submittedName>
</protein>
<organism evidence="1 2">
    <name type="scientific">Parnassius apollo</name>
    <name type="common">Apollo butterfly</name>
    <name type="synonym">Papilio apollo</name>
    <dbReference type="NCBI Taxonomy" id="110799"/>
    <lineage>
        <taxon>Eukaryota</taxon>
        <taxon>Metazoa</taxon>
        <taxon>Ecdysozoa</taxon>
        <taxon>Arthropoda</taxon>
        <taxon>Hexapoda</taxon>
        <taxon>Insecta</taxon>
        <taxon>Pterygota</taxon>
        <taxon>Neoptera</taxon>
        <taxon>Endopterygota</taxon>
        <taxon>Lepidoptera</taxon>
        <taxon>Glossata</taxon>
        <taxon>Ditrysia</taxon>
        <taxon>Papilionoidea</taxon>
        <taxon>Papilionidae</taxon>
        <taxon>Parnassiinae</taxon>
        <taxon>Parnassini</taxon>
        <taxon>Parnassius</taxon>
        <taxon>Parnassius</taxon>
    </lineage>
</organism>
<reference evidence="1" key="1">
    <citation type="submission" date="2021-04" db="EMBL/GenBank/DDBJ databases">
        <authorList>
            <person name="Tunstrom K."/>
        </authorList>
    </citation>
    <scope>NUCLEOTIDE SEQUENCE</scope>
</reference>